<dbReference type="EMBL" id="DF142922">
    <property type="protein sequence ID" value="GAA48987.1"/>
    <property type="molecule type" value="Genomic_DNA"/>
</dbReference>
<accession>G7Y7Q2</accession>
<gene>
    <name evidence="1" type="ORF">CLF_102344</name>
</gene>
<protein>
    <submittedName>
        <fullName evidence="1">Uncharacterized protein</fullName>
    </submittedName>
</protein>
<evidence type="ECO:0000313" key="1">
    <source>
        <dbReference type="EMBL" id="GAA48987.1"/>
    </source>
</evidence>
<proteinExistence type="predicted"/>
<organism evidence="1 2">
    <name type="scientific">Clonorchis sinensis</name>
    <name type="common">Chinese liver fluke</name>
    <dbReference type="NCBI Taxonomy" id="79923"/>
    <lineage>
        <taxon>Eukaryota</taxon>
        <taxon>Metazoa</taxon>
        <taxon>Spiralia</taxon>
        <taxon>Lophotrochozoa</taxon>
        <taxon>Platyhelminthes</taxon>
        <taxon>Trematoda</taxon>
        <taxon>Digenea</taxon>
        <taxon>Opisthorchiida</taxon>
        <taxon>Opisthorchiata</taxon>
        <taxon>Opisthorchiidae</taxon>
        <taxon>Clonorchis</taxon>
    </lineage>
</organism>
<sequence length="456" mass="51933">MSFDNVTAPIWASKRSRLAIRLEVEQWKQFRSRYVSEAWNLDRRKPGRPKDKHCCAEQLIFVAKSDYSLVLSSDFCERVQNYLKLTRIQALGVQFVANENFVDLEYADDIAPSVKTKAKRNPRFCRVEFEAGGNSRLRQSDEPFEGRNRLRAFGYFCTRTSKTSSVTFGIWNSHLGPHIAHPFSQSLSEVDELRTRLHAGDICSPVNGTFTNQLPSSPNKETVNRSAVIFFTVIAYIAYYDWSTDPSWTLSTSDKVPRLRNADAITRVDAEFQNGVTDGAVIRLLIVHQAAILVGPWTMPVPSGCRLTKVRNGSNNLIIPGSTNMYSWLATFEKNEATVSQWRSHGKLLKVGRHHQLQNGRRYRTHFSDGSHYMLTTHPFLKAMVESIAKHVCVDSDVVSKVVGCANWPQMVLIKRQELCQCFREIAIPARCGKIHNSMAEFDEARKASKRQQRRV</sequence>
<evidence type="ECO:0000313" key="2">
    <source>
        <dbReference type="Proteomes" id="UP000008909"/>
    </source>
</evidence>
<keyword evidence="2" id="KW-1185">Reference proteome</keyword>
<reference evidence="1" key="1">
    <citation type="journal article" date="2011" name="Genome Biol.">
        <title>The draft genome of the carcinogenic human liver fluke Clonorchis sinensis.</title>
        <authorList>
            <person name="Wang X."/>
            <person name="Chen W."/>
            <person name="Huang Y."/>
            <person name="Sun J."/>
            <person name="Men J."/>
            <person name="Liu H."/>
            <person name="Luo F."/>
            <person name="Guo L."/>
            <person name="Lv X."/>
            <person name="Deng C."/>
            <person name="Zhou C."/>
            <person name="Fan Y."/>
            <person name="Li X."/>
            <person name="Huang L."/>
            <person name="Hu Y."/>
            <person name="Liang C."/>
            <person name="Hu X."/>
            <person name="Xu J."/>
            <person name="Yu X."/>
        </authorList>
    </citation>
    <scope>NUCLEOTIDE SEQUENCE [LARGE SCALE GENOMIC DNA]</scope>
    <source>
        <strain evidence="1">Henan</strain>
    </source>
</reference>
<reference key="2">
    <citation type="submission" date="2011-10" db="EMBL/GenBank/DDBJ databases">
        <title>The genome and transcriptome sequence of Clonorchis sinensis provide insights into the carcinogenic liver fluke.</title>
        <authorList>
            <person name="Wang X."/>
            <person name="Huang Y."/>
            <person name="Chen W."/>
            <person name="Liu H."/>
            <person name="Guo L."/>
            <person name="Chen Y."/>
            <person name="Luo F."/>
            <person name="Zhou W."/>
            <person name="Sun J."/>
            <person name="Mao Q."/>
            <person name="Liang P."/>
            <person name="Zhou C."/>
            <person name="Tian Y."/>
            <person name="Men J."/>
            <person name="Lv X."/>
            <person name="Huang L."/>
            <person name="Zhou J."/>
            <person name="Hu Y."/>
            <person name="Li R."/>
            <person name="Zhang F."/>
            <person name="Lei H."/>
            <person name="Li X."/>
            <person name="Hu X."/>
            <person name="Liang C."/>
            <person name="Xu J."/>
            <person name="Wu Z."/>
            <person name="Yu X."/>
        </authorList>
    </citation>
    <scope>NUCLEOTIDE SEQUENCE</scope>
    <source>
        <strain>Henan</strain>
    </source>
</reference>
<dbReference type="Proteomes" id="UP000008909">
    <property type="component" value="Unassembled WGS sequence"/>
</dbReference>
<name>G7Y7Q2_CLOSI</name>
<dbReference type="AlphaFoldDB" id="G7Y7Q2"/>